<gene>
    <name evidence="1" type="ORF">AFUS01_LOCUS15750</name>
</gene>
<name>A0A8J2JUF7_9HEXA</name>
<evidence type="ECO:0000313" key="2">
    <source>
        <dbReference type="Proteomes" id="UP000708208"/>
    </source>
</evidence>
<sequence>MTGWGSSTIGKTIGCGFCTIGVITGLGPSIGRMTGWGSSTIGKTIGRGF</sequence>
<dbReference type="AlphaFoldDB" id="A0A8J2JUF7"/>
<keyword evidence="2" id="KW-1185">Reference proteome</keyword>
<feature type="non-terminal residue" evidence="1">
    <location>
        <position position="49"/>
    </location>
</feature>
<organism evidence="1 2">
    <name type="scientific">Allacma fusca</name>
    <dbReference type="NCBI Taxonomy" id="39272"/>
    <lineage>
        <taxon>Eukaryota</taxon>
        <taxon>Metazoa</taxon>
        <taxon>Ecdysozoa</taxon>
        <taxon>Arthropoda</taxon>
        <taxon>Hexapoda</taxon>
        <taxon>Collembola</taxon>
        <taxon>Symphypleona</taxon>
        <taxon>Sminthuridae</taxon>
        <taxon>Allacma</taxon>
    </lineage>
</organism>
<proteinExistence type="predicted"/>
<dbReference type="Proteomes" id="UP000708208">
    <property type="component" value="Unassembled WGS sequence"/>
</dbReference>
<reference evidence="1" key="1">
    <citation type="submission" date="2021-06" db="EMBL/GenBank/DDBJ databases">
        <authorList>
            <person name="Hodson N. C."/>
            <person name="Mongue J. A."/>
            <person name="Jaron S. K."/>
        </authorList>
    </citation>
    <scope>NUCLEOTIDE SEQUENCE</scope>
</reference>
<dbReference type="EMBL" id="CAJVCH010141037">
    <property type="protein sequence ID" value="CAG7726870.1"/>
    <property type="molecule type" value="Genomic_DNA"/>
</dbReference>
<protein>
    <submittedName>
        <fullName evidence="1">Uncharacterized protein</fullName>
    </submittedName>
</protein>
<accession>A0A8J2JUF7</accession>
<comment type="caution">
    <text evidence="1">The sequence shown here is derived from an EMBL/GenBank/DDBJ whole genome shotgun (WGS) entry which is preliminary data.</text>
</comment>
<evidence type="ECO:0000313" key="1">
    <source>
        <dbReference type="EMBL" id="CAG7726870.1"/>
    </source>
</evidence>